<evidence type="ECO:0000313" key="2">
    <source>
        <dbReference type="EMBL" id="KAK9761129.1"/>
    </source>
</evidence>
<dbReference type="Proteomes" id="UP001479436">
    <property type="component" value="Unassembled WGS sequence"/>
</dbReference>
<feature type="compositionally biased region" description="Polar residues" evidence="1">
    <location>
        <begin position="79"/>
        <end position="96"/>
    </location>
</feature>
<name>A0ABR2WI45_9FUNG</name>
<feature type="compositionally biased region" description="Polar residues" evidence="1">
    <location>
        <begin position="59"/>
        <end position="69"/>
    </location>
</feature>
<comment type="caution">
    <text evidence="2">The sequence shown here is derived from an EMBL/GenBank/DDBJ whole genome shotgun (WGS) entry which is preliminary data.</text>
</comment>
<gene>
    <name evidence="2" type="ORF">K7432_014191</name>
</gene>
<feature type="compositionally biased region" description="Basic and acidic residues" evidence="1">
    <location>
        <begin position="1"/>
        <end position="21"/>
    </location>
</feature>
<feature type="compositionally biased region" description="Polar residues" evidence="1">
    <location>
        <begin position="22"/>
        <end position="34"/>
    </location>
</feature>
<sequence length="123" mass="13561">MAKNTDLKDASWWKTSKDPKRNSLTSFISGSHSGEQPKEQSLNEKLGKIKILPTLMSFRNSTWGNTSSKEQPKPHTSDTKSNNQTSKANEHSSFMNSPTLSSITSMFSSSTSSSVDSKKKSTK</sequence>
<dbReference type="EMBL" id="JASJQH010001551">
    <property type="protein sequence ID" value="KAK9761129.1"/>
    <property type="molecule type" value="Genomic_DNA"/>
</dbReference>
<keyword evidence="3" id="KW-1185">Reference proteome</keyword>
<feature type="region of interest" description="Disordered" evidence="1">
    <location>
        <begin position="59"/>
        <end position="123"/>
    </location>
</feature>
<evidence type="ECO:0000313" key="3">
    <source>
        <dbReference type="Proteomes" id="UP001479436"/>
    </source>
</evidence>
<feature type="compositionally biased region" description="Basic and acidic residues" evidence="1">
    <location>
        <begin position="35"/>
        <end position="44"/>
    </location>
</feature>
<reference evidence="2 3" key="1">
    <citation type="submission" date="2023-04" db="EMBL/GenBank/DDBJ databases">
        <title>Genome of Basidiobolus ranarum AG-B5.</title>
        <authorList>
            <person name="Stajich J.E."/>
            <person name="Carter-House D."/>
            <person name="Gryganskyi A."/>
        </authorList>
    </citation>
    <scope>NUCLEOTIDE SEQUENCE [LARGE SCALE GENOMIC DNA]</scope>
    <source>
        <strain evidence="2 3">AG-B5</strain>
    </source>
</reference>
<feature type="compositionally biased region" description="Low complexity" evidence="1">
    <location>
        <begin position="97"/>
        <end position="115"/>
    </location>
</feature>
<accession>A0ABR2WI45</accession>
<protein>
    <submittedName>
        <fullName evidence="2">Uncharacterized protein</fullName>
    </submittedName>
</protein>
<feature type="region of interest" description="Disordered" evidence="1">
    <location>
        <begin position="1"/>
        <end position="44"/>
    </location>
</feature>
<proteinExistence type="predicted"/>
<organism evidence="2 3">
    <name type="scientific">Basidiobolus ranarum</name>
    <dbReference type="NCBI Taxonomy" id="34480"/>
    <lineage>
        <taxon>Eukaryota</taxon>
        <taxon>Fungi</taxon>
        <taxon>Fungi incertae sedis</taxon>
        <taxon>Zoopagomycota</taxon>
        <taxon>Entomophthoromycotina</taxon>
        <taxon>Basidiobolomycetes</taxon>
        <taxon>Basidiobolales</taxon>
        <taxon>Basidiobolaceae</taxon>
        <taxon>Basidiobolus</taxon>
    </lineage>
</organism>
<evidence type="ECO:0000256" key="1">
    <source>
        <dbReference type="SAM" id="MobiDB-lite"/>
    </source>
</evidence>